<dbReference type="GeneID" id="17087658"/>
<feature type="transmembrane region" description="Helical" evidence="6">
    <location>
        <begin position="146"/>
        <end position="162"/>
    </location>
</feature>
<feature type="transmembrane region" description="Helical" evidence="6">
    <location>
        <begin position="198"/>
        <end position="222"/>
    </location>
</feature>
<organism evidence="8 9">
    <name type="scientific">Galdieria sulphuraria</name>
    <name type="common">Red alga</name>
    <dbReference type="NCBI Taxonomy" id="130081"/>
    <lineage>
        <taxon>Eukaryota</taxon>
        <taxon>Rhodophyta</taxon>
        <taxon>Bangiophyceae</taxon>
        <taxon>Galdieriales</taxon>
        <taxon>Galdieriaceae</taxon>
        <taxon>Galdieria</taxon>
    </lineage>
</organism>
<proteinExistence type="predicted"/>
<dbReference type="PANTHER" id="PTHR47804:SF3">
    <property type="entry name" value="PROTEIN BRE4"/>
    <property type="match status" value="1"/>
</dbReference>
<dbReference type="OMA" id="WKASAME"/>
<sequence>METKRLNFYEQTFGDWAILKLFQKVHGKQVSDKHLSATEYWLQKKATKLQRWHYFLARWFRSVPFRMAVRSFFGIIFAVLFVFVPKLFSVFPDAPLAVIYYIINLTVLVQELHLGIVIQASCLTAVALVFGACFGALGAFASRESVGITIVVALIGTALFTMLHSDPRVAGMVYYTGEINFIFNLLDTRTLGNQSILYTMRITLVASGLSLLFSLIPAIFVFPRFSAWDMKICIRDALRNVGASVSSVSSILLDPVVSVYQLQGSAFQDTANDENMERSFSVPNSFQETDSIRMETQLDSYSSPSGSFSLQVIDPFKQGWMSGCSYSLKFLESVMEGHHLIAARANISRARRLVTYSTFEPNIAQMLRKEPTALWGRILDATEDLIGKVDSLRSVIDGGRRKYTSDTLMRWYDMVPILKEMFAILATFCQKTGECICMKNMSEQLNVMHITREQLLRLEDIQNRLRDRLQCAYIRYWDTTSRLGAESTALELGPLMFVIVLSKSILESCIHVEEEVVHLIVARHEKSLRRGYLNLFGWTRSLFWSFETWFNIIKSFPRQRSQWMALLNCMEFHYFMKKWMGEMIIIIIFLTTPLYKYVTNFDGLWLWMSFMIYFTPTVEGTLIGGLITILGCGSGCVIGFLLMNWKASAMEPYGLAAVIVIVTTVCVYFMNGPYYVALLTTCTTLYTMILYQYSPTEYKAVWHYPLARFVNISLGIVIAIVFSEFIFPHSSLMEARQRLATAMEKMNSWQNWLLSRYFRAVGYHSQGTVVSGIIQVKPLDYGEDANVLLVEEETSCCSHKENELEPNTTSNRFINRIPHIDDNESKGKREKNLIDWRASILGDLQSSASWIQSVQNGVASKLHAIPRIVAVTAEREEMLLARLTAFSTVLEYEPFLTGQFQYGHYDLFIKPLLKSIQALQEMKKQLVQVIVSCIMEGKPFTSLAFLREFGYASVRNTATAAWLSKDYFEQTGSKVLGSLYSGVHRYAEKELAQILSYTRKGKEEVWKASQVMQGGLSHFFHEMEQQFQHIGTQIFYTEKHNSHRQTEEERISSHVNHFVSEDSPHVEAALSALGDIFQQGSDIESKHFHDTEIPQNHINKEINKNIPTEETLNSSTAVCDDITCMERDLSSAPTPMSEVSSHHSDNTDREKLDSLKGMSRYSTFNPKEEMKERHSNGFYWMIHRALNTGTKRFGVVGNEMLHSLTEFLLGREELPPILHNLRKGAHQIRLTQANLYANYLHLEHSYYSSLMHQGLKVKKEDGRDETDNGFHSLYDIPYIRCADDHILFLASFFIFSYVIDGIKSLATAIADAFMEDIEEIRERHQLLIKKEMNKLQKKQRNRKGTYHRRRRKSHLNLIHSSTQNE</sequence>
<dbReference type="PANTHER" id="PTHR47804">
    <property type="entry name" value="60S RIBOSOMAL PROTEIN L19"/>
    <property type="match status" value="1"/>
</dbReference>
<dbReference type="RefSeq" id="XP_005705331.1">
    <property type="nucleotide sequence ID" value="XM_005705274.1"/>
</dbReference>
<keyword evidence="2 6" id="KW-0812">Transmembrane</keyword>
<accession>M2VZN8</accession>
<feature type="domain" description="Integral membrane bound transporter" evidence="7">
    <location>
        <begin position="601"/>
        <end position="722"/>
    </location>
</feature>
<evidence type="ECO:0000256" key="5">
    <source>
        <dbReference type="SAM" id="MobiDB-lite"/>
    </source>
</evidence>
<feature type="transmembrane region" description="Helical" evidence="6">
    <location>
        <begin position="653"/>
        <end position="670"/>
    </location>
</feature>
<evidence type="ECO:0000313" key="8">
    <source>
        <dbReference type="EMBL" id="EME28811.1"/>
    </source>
</evidence>
<evidence type="ECO:0000259" key="7">
    <source>
        <dbReference type="Pfam" id="PF13515"/>
    </source>
</evidence>
<keyword evidence="3 6" id="KW-1133">Transmembrane helix</keyword>
<dbReference type="GO" id="GO:0016020">
    <property type="term" value="C:membrane"/>
    <property type="evidence" value="ECO:0007669"/>
    <property type="project" value="UniProtKB-SubCell"/>
</dbReference>
<dbReference type="OrthoDB" id="7080at2759"/>
<feature type="region of interest" description="Disordered" evidence="5">
    <location>
        <begin position="1130"/>
        <end position="1151"/>
    </location>
</feature>
<dbReference type="Gramene" id="EME28811">
    <property type="protein sequence ID" value="EME28811"/>
    <property type="gene ID" value="Gasu_37020"/>
</dbReference>
<gene>
    <name evidence="8" type="ORF">Gasu_37020</name>
</gene>
<feature type="transmembrane region" description="Helical" evidence="6">
    <location>
        <begin position="579"/>
        <end position="598"/>
    </location>
</feature>
<dbReference type="KEGG" id="gsl:Gasu_37020"/>
<evidence type="ECO:0000256" key="6">
    <source>
        <dbReference type="SAM" id="Phobius"/>
    </source>
</evidence>
<evidence type="ECO:0000256" key="1">
    <source>
        <dbReference type="ARBA" id="ARBA00004141"/>
    </source>
</evidence>
<name>M2VZN8_GALSU</name>
<evidence type="ECO:0000256" key="3">
    <source>
        <dbReference type="ARBA" id="ARBA00022989"/>
    </source>
</evidence>
<feature type="transmembrane region" description="Helical" evidence="6">
    <location>
        <begin position="169"/>
        <end position="186"/>
    </location>
</feature>
<evidence type="ECO:0000256" key="4">
    <source>
        <dbReference type="ARBA" id="ARBA00023136"/>
    </source>
</evidence>
<keyword evidence="9" id="KW-1185">Reference proteome</keyword>
<dbReference type="EMBL" id="KB454515">
    <property type="protein sequence ID" value="EME28811.1"/>
    <property type="molecule type" value="Genomic_DNA"/>
</dbReference>
<protein>
    <recommendedName>
        <fullName evidence="7">Integral membrane bound transporter domain-containing protein</fullName>
    </recommendedName>
</protein>
<dbReference type="STRING" id="130081.M2VZN8"/>
<feature type="compositionally biased region" description="Basic residues" evidence="5">
    <location>
        <begin position="1337"/>
        <end position="1354"/>
    </location>
</feature>
<dbReference type="InterPro" id="IPR049453">
    <property type="entry name" value="Memb_transporter_dom"/>
</dbReference>
<evidence type="ECO:0000256" key="2">
    <source>
        <dbReference type="ARBA" id="ARBA00022692"/>
    </source>
</evidence>
<reference evidence="9" key="1">
    <citation type="journal article" date="2013" name="Science">
        <title>Gene transfer from bacteria and archaea facilitated evolution of an extremophilic eukaryote.</title>
        <authorList>
            <person name="Schonknecht G."/>
            <person name="Chen W.H."/>
            <person name="Ternes C.M."/>
            <person name="Barbier G.G."/>
            <person name="Shrestha R.P."/>
            <person name="Stanke M."/>
            <person name="Brautigam A."/>
            <person name="Baker B.J."/>
            <person name="Banfield J.F."/>
            <person name="Garavito R.M."/>
            <person name="Carr K."/>
            <person name="Wilkerson C."/>
            <person name="Rensing S.A."/>
            <person name="Gagneul D."/>
            <person name="Dickenson N.E."/>
            <person name="Oesterhelt C."/>
            <person name="Lercher M.J."/>
            <person name="Weber A.P."/>
        </authorList>
    </citation>
    <scope>NUCLEOTIDE SEQUENCE [LARGE SCALE GENOMIC DNA]</scope>
    <source>
        <strain evidence="9">074W</strain>
    </source>
</reference>
<dbReference type="InterPro" id="IPR052430">
    <property type="entry name" value="IVT-Associated"/>
</dbReference>
<evidence type="ECO:0000313" key="9">
    <source>
        <dbReference type="Proteomes" id="UP000030680"/>
    </source>
</evidence>
<dbReference type="TCDB" id="2.A.85.11.2">
    <property type="family name" value="the aromatic acid exporter (arae) family"/>
</dbReference>
<feature type="compositionally biased region" description="Basic and acidic residues" evidence="5">
    <location>
        <begin position="1140"/>
        <end position="1151"/>
    </location>
</feature>
<dbReference type="Pfam" id="PF13515">
    <property type="entry name" value="FUSC_2"/>
    <property type="match status" value="1"/>
</dbReference>
<dbReference type="eggNOG" id="ENOG502S8VB">
    <property type="taxonomic scope" value="Eukaryota"/>
</dbReference>
<keyword evidence="4 6" id="KW-0472">Membrane</keyword>
<comment type="subcellular location">
    <subcellularLocation>
        <location evidence="1">Membrane</location>
        <topology evidence="1">Multi-pass membrane protein</topology>
    </subcellularLocation>
</comment>
<feature type="transmembrane region" description="Helical" evidence="6">
    <location>
        <begin position="116"/>
        <end position="140"/>
    </location>
</feature>
<feature type="transmembrane region" description="Helical" evidence="6">
    <location>
        <begin position="706"/>
        <end position="727"/>
    </location>
</feature>
<feature type="transmembrane region" description="Helical" evidence="6">
    <location>
        <begin position="618"/>
        <end position="641"/>
    </location>
</feature>
<dbReference type="Proteomes" id="UP000030680">
    <property type="component" value="Unassembled WGS sequence"/>
</dbReference>
<feature type="transmembrane region" description="Helical" evidence="6">
    <location>
        <begin position="67"/>
        <end position="84"/>
    </location>
</feature>
<feature type="region of interest" description="Disordered" evidence="5">
    <location>
        <begin position="1337"/>
        <end position="1365"/>
    </location>
</feature>